<keyword evidence="8" id="KW-0378">Hydrolase</keyword>
<dbReference type="RefSeq" id="WP_160877769.1">
    <property type="nucleotide sequence ID" value="NZ_WUEK01000005.1"/>
</dbReference>
<evidence type="ECO:0000256" key="2">
    <source>
        <dbReference type="ARBA" id="ARBA00001947"/>
    </source>
</evidence>
<dbReference type="Gene3D" id="1.10.390.10">
    <property type="entry name" value="Neutral Protease Domain 2"/>
    <property type="match status" value="1"/>
</dbReference>
<dbReference type="InterPro" id="IPR001930">
    <property type="entry name" value="Peptidase_M1"/>
</dbReference>
<dbReference type="GO" id="GO:0016285">
    <property type="term" value="F:alanyl aminopeptidase activity"/>
    <property type="evidence" value="ECO:0007669"/>
    <property type="project" value="UniProtKB-EC"/>
</dbReference>
<organism evidence="15 16">
    <name type="scientific">Nocardioides flavescens</name>
    <dbReference type="NCBI Taxonomy" id="2691959"/>
    <lineage>
        <taxon>Bacteria</taxon>
        <taxon>Bacillati</taxon>
        <taxon>Actinomycetota</taxon>
        <taxon>Actinomycetes</taxon>
        <taxon>Propionibacteriales</taxon>
        <taxon>Nocardioidaceae</taxon>
        <taxon>Nocardioides</taxon>
    </lineage>
</organism>
<feature type="chain" id="PRO_5026735964" description="Aminopeptidase N" evidence="13">
    <location>
        <begin position="31"/>
        <end position="726"/>
    </location>
</feature>
<evidence type="ECO:0000256" key="4">
    <source>
        <dbReference type="ARBA" id="ARBA00012564"/>
    </source>
</evidence>
<dbReference type="InterPro" id="IPR014782">
    <property type="entry name" value="Peptidase_M1_dom"/>
</dbReference>
<sequence length="726" mass="76312">MHRLTVRGLTAPLAAGALLASALVAGGAPAQGADAVAGALTSGDTLFPNQGNGGYDVADYDLRFAWTPGATLAASTINATTTITARTTGAPLSSFGLDFEGSGLTVRSVTVDGVAAAFRRTDGTPTVAPTPPEAHKLIVTPTSPVSGSFTTVVTYAGVPSTHVDQDGSWEGWVPTDDGMIFMGQPIGSMAGFPHNNTPADKATYTISLDVPSAITGTDGVTGSAAAVSNGTLESRTPSPDGSRTTWVWEQAQPMASELALVTIGRYDVHQSTITLASGRRIPEWSFIDSALPSTERQAFTTRRVDLGPITRRLESLYGAYPFDSTGIVVDTVPSGINYALETQGRSFFPSVDEVLDSTLVHELTHQWYGDAVSPKVWNDIWINEGMASWGPTWESSVLAAASPSPAAVEDRWFRSWNGTTADDPNWSVAPSGMTDTRDLYGYQTYTRGGQFWEALRTAIGDTDYFAVVRGWQSQRSGSNGGARDLEALAEQISGRELTPFFQDWIWEADKPAWPGKAEVSLSVDRSGEVATGSTLTYTLRATSSGKVPIAGAVVTLDLADVLDDATLGALPAGLTASGTTLTWAVPTTPSTAGANVTTVAVPVTVRADSGSARLVARASTTSVGTTCTSCTASATVPAQVFAGAAVTTKGRPVVGRKLRAKVTGVPDGTTVTYRWLVKGKVVRGQKKATLRLKRSMRGEKVRVVVTLSRPGYVTTTIESGKTKRVR</sequence>
<dbReference type="InterPro" id="IPR042097">
    <property type="entry name" value="Aminopeptidase_N-like_N_sf"/>
</dbReference>
<evidence type="ECO:0000256" key="1">
    <source>
        <dbReference type="ARBA" id="ARBA00000098"/>
    </source>
</evidence>
<dbReference type="InterPro" id="IPR050344">
    <property type="entry name" value="Peptidase_M1_aminopeptidases"/>
</dbReference>
<evidence type="ECO:0000256" key="12">
    <source>
        <dbReference type="ARBA" id="ARBA00031533"/>
    </source>
</evidence>
<keyword evidence="16" id="KW-1185">Reference proteome</keyword>
<dbReference type="GO" id="GO:0008270">
    <property type="term" value="F:zinc ion binding"/>
    <property type="evidence" value="ECO:0007669"/>
    <property type="project" value="InterPro"/>
</dbReference>
<dbReference type="CDD" id="cd09603">
    <property type="entry name" value="M1_APN_like"/>
    <property type="match status" value="1"/>
</dbReference>
<dbReference type="PRINTS" id="PR00756">
    <property type="entry name" value="ALADIPTASE"/>
</dbReference>
<reference evidence="15 16" key="1">
    <citation type="submission" date="2019-12" db="EMBL/GenBank/DDBJ databases">
        <authorList>
            <person name="Kun Z."/>
        </authorList>
    </citation>
    <scope>NUCLEOTIDE SEQUENCE [LARGE SCALE GENOMIC DNA]</scope>
    <source>
        <strain evidence="15 16">YIM 123512</strain>
    </source>
</reference>
<comment type="cofactor">
    <cofactor evidence="2">
        <name>Zn(2+)</name>
        <dbReference type="ChEBI" id="CHEBI:29105"/>
    </cofactor>
</comment>
<gene>
    <name evidence="15" type="ORF">GRQ65_10050</name>
</gene>
<dbReference type="EMBL" id="WUEK01000005">
    <property type="protein sequence ID" value="MXG89893.1"/>
    <property type="molecule type" value="Genomic_DNA"/>
</dbReference>
<dbReference type="PANTHER" id="PTHR11533">
    <property type="entry name" value="PROTEASE M1 ZINC METALLOPROTEASE"/>
    <property type="match status" value="1"/>
</dbReference>
<dbReference type="Gene3D" id="2.60.40.2700">
    <property type="match status" value="1"/>
</dbReference>
<evidence type="ECO:0000256" key="7">
    <source>
        <dbReference type="ARBA" id="ARBA00022723"/>
    </source>
</evidence>
<evidence type="ECO:0000256" key="6">
    <source>
        <dbReference type="ARBA" id="ARBA00022670"/>
    </source>
</evidence>
<protein>
    <recommendedName>
        <fullName evidence="5">Aminopeptidase N</fullName>
        <ecNumber evidence="4">3.4.11.2</ecNumber>
    </recommendedName>
    <alternativeName>
        <fullName evidence="11">Alanine aminopeptidase</fullName>
    </alternativeName>
    <alternativeName>
        <fullName evidence="12">Lysyl aminopeptidase</fullName>
    </alternativeName>
</protein>
<evidence type="ECO:0000256" key="3">
    <source>
        <dbReference type="ARBA" id="ARBA00010136"/>
    </source>
</evidence>
<dbReference type="SUPFAM" id="SSF55486">
    <property type="entry name" value="Metalloproteases ('zincins'), catalytic domain"/>
    <property type="match status" value="1"/>
</dbReference>
<proteinExistence type="inferred from homology"/>
<keyword evidence="10" id="KW-0482">Metalloprotease</keyword>
<evidence type="ECO:0000256" key="11">
    <source>
        <dbReference type="ARBA" id="ARBA00029811"/>
    </source>
</evidence>
<keyword evidence="9" id="KW-0862">Zinc</keyword>
<keyword evidence="7" id="KW-0479">Metal-binding</keyword>
<feature type="signal peptide" evidence="13">
    <location>
        <begin position="1"/>
        <end position="30"/>
    </location>
</feature>
<dbReference type="AlphaFoldDB" id="A0A6L7ERG7"/>
<evidence type="ECO:0000256" key="13">
    <source>
        <dbReference type="SAM" id="SignalP"/>
    </source>
</evidence>
<evidence type="ECO:0000256" key="8">
    <source>
        <dbReference type="ARBA" id="ARBA00022801"/>
    </source>
</evidence>
<keyword evidence="13" id="KW-0732">Signal</keyword>
<comment type="caution">
    <text evidence="15">The sequence shown here is derived from an EMBL/GenBank/DDBJ whole genome shotgun (WGS) entry which is preliminary data.</text>
</comment>
<comment type="catalytic activity">
    <reaction evidence="1">
        <text>Release of an N-terminal amino acid, Xaa-|-Yaa- from a peptide, amide or arylamide. Xaa is preferably Ala, but may be most amino acids including Pro (slow action). When a terminal hydrophobic residue is followed by a prolyl residue, the two may be released as an intact Xaa-Pro dipeptide.</text>
        <dbReference type="EC" id="3.4.11.2"/>
    </reaction>
</comment>
<evidence type="ECO:0000259" key="14">
    <source>
        <dbReference type="Pfam" id="PF01433"/>
    </source>
</evidence>
<name>A0A6L7ERG7_9ACTN</name>
<dbReference type="Gene3D" id="2.60.40.1730">
    <property type="entry name" value="tricorn interacting facor f3 domain"/>
    <property type="match status" value="1"/>
</dbReference>
<dbReference type="Pfam" id="PF01433">
    <property type="entry name" value="Peptidase_M1"/>
    <property type="match status" value="1"/>
</dbReference>
<evidence type="ECO:0000256" key="5">
    <source>
        <dbReference type="ARBA" id="ARBA00015611"/>
    </source>
</evidence>
<dbReference type="GO" id="GO:0008237">
    <property type="term" value="F:metallopeptidase activity"/>
    <property type="evidence" value="ECO:0007669"/>
    <property type="project" value="UniProtKB-KW"/>
</dbReference>
<dbReference type="EC" id="3.4.11.2" evidence="4"/>
<evidence type="ECO:0000256" key="9">
    <source>
        <dbReference type="ARBA" id="ARBA00022833"/>
    </source>
</evidence>
<dbReference type="SUPFAM" id="SSF63737">
    <property type="entry name" value="Leukotriene A4 hydrolase N-terminal domain"/>
    <property type="match status" value="1"/>
</dbReference>
<comment type="similarity">
    <text evidence="3">Belongs to the peptidase M1 family.</text>
</comment>
<dbReference type="InterPro" id="IPR027268">
    <property type="entry name" value="Peptidase_M4/M1_CTD_sf"/>
</dbReference>
<evidence type="ECO:0000313" key="15">
    <source>
        <dbReference type="EMBL" id="MXG89893.1"/>
    </source>
</evidence>
<accession>A0A6L7ERG7</accession>
<feature type="domain" description="Peptidase M1 membrane alanine aminopeptidase" evidence="14">
    <location>
        <begin position="356"/>
        <end position="504"/>
    </location>
</feature>
<evidence type="ECO:0000256" key="10">
    <source>
        <dbReference type="ARBA" id="ARBA00023049"/>
    </source>
</evidence>
<keyword evidence="6" id="KW-0645">Protease</keyword>
<dbReference type="GO" id="GO:0006508">
    <property type="term" value="P:proteolysis"/>
    <property type="evidence" value="ECO:0007669"/>
    <property type="project" value="UniProtKB-KW"/>
</dbReference>
<evidence type="ECO:0000313" key="16">
    <source>
        <dbReference type="Proteomes" id="UP000473325"/>
    </source>
</evidence>
<dbReference type="Proteomes" id="UP000473325">
    <property type="component" value="Unassembled WGS sequence"/>
</dbReference>